<dbReference type="Gene3D" id="3.30.420.40">
    <property type="match status" value="2"/>
</dbReference>
<evidence type="ECO:0000313" key="10">
    <source>
        <dbReference type="Proteomes" id="UP000886653"/>
    </source>
</evidence>
<accession>A0A9P6T9K2</accession>
<dbReference type="GO" id="GO:0005524">
    <property type="term" value="F:ATP binding"/>
    <property type="evidence" value="ECO:0007669"/>
    <property type="project" value="UniProtKB-KW"/>
</dbReference>
<reference evidence="9" key="1">
    <citation type="submission" date="2013-11" db="EMBL/GenBank/DDBJ databases">
        <title>Genome sequence of the fusiform rust pathogen reveals effectors for host alternation and coevolution with pine.</title>
        <authorList>
            <consortium name="DOE Joint Genome Institute"/>
            <person name="Smith K."/>
            <person name="Pendleton A."/>
            <person name="Kubisiak T."/>
            <person name="Anderson C."/>
            <person name="Salamov A."/>
            <person name="Aerts A."/>
            <person name="Riley R."/>
            <person name="Clum A."/>
            <person name="Lindquist E."/>
            <person name="Ence D."/>
            <person name="Campbell M."/>
            <person name="Kronenberg Z."/>
            <person name="Feau N."/>
            <person name="Dhillon B."/>
            <person name="Hamelin R."/>
            <person name="Burleigh J."/>
            <person name="Smith J."/>
            <person name="Yandell M."/>
            <person name="Nelson C."/>
            <person name="Grigoriev I."/>
            <person name="Davis J."/>
        </authorList>
    </citation>
    <scope>NUCLEOTIDE SEQUENCE</scope>
    <source>
        <strain evidence="9">G11</strain>
    </source>
</reference>
<name>A0A9P6T9K2_9BASI</name>
<comment type="caution">
    <text evidence="9">The sequence shown here is derived from an EMBL/GenBank/DDBJ whole genome shotgun (WGS) entry which is preliminary data.</text>
</comment>
<comment type="subcellular location">
    <subcellularLocation>
        <location evidence="1">Endoplasmic reticulum lumen</location>
    </subcellularLocation>
</comment>
<keyword evidence="4" id="KW-0256">Endoplasmic reticulum</keyword>
<feature type="coiled-coil region" evidence="7">
    <location>
        <begin position="585"/>
        <end position="616"/>
    </location>
</feature>
<organism evidence="9 10">
    <name type="scientific">Cronartium quercuum f. sp. fusiforme G11</name>
    <dbReference type="NCBI Taxonomy" id="708437"/>
    <lineage>
        <taxon>Eukaryota</taxon>
        <taxon>Fungi</taxon>
        <taxon>Dikarya</taxon>
        <taxon>Basidiomycota</taxon>
        <taxon>Pucciniomycotina</taxon>
        <taxon>Pucciniomycetes</taxon>
        <taxon>Pucciniales</taxon>
        <taxon>Coleosporiaceae</taxon>
        <taxon>Cronartium</taxon>
    </lineage>
</organism>
<dbReference type="PROSITE" id="PS01036">
    <property type="entry name" value="HSP70_3"/>
    <property type="match status" value="1"/>
</dbReference>
<evidence type="ECO:0000256" key="6">
    <source>
        <dbReference type="ARBA" id="ARBA00023186"/>
    </source>
</evidence>
<dbReference type="Gene3D" id="3.30.30.30">
    <property type="match status" value="1"/>
</dbReference>
<dbReference type="Pfam" id="PF00012">
    <property type="entry name" value="HSP70"/>
    <property type="match status" value="1"/>
</dbReference>
<evidence type="ECO:0000256" key="1">
    <source>
        <dbReference type="ARBA" id="ARBA00004319"/>
    </source>
</evidence>
<protein>
    <submittedName>
        <fullName evidence="9">Uncharacterized protein</fullName>
    </submittedName>
</protein>
<dbReference type="GO" id="GO:0034663">
    <property type="term" value="C:endoplasmic reticulum chaperone complex"/>
    <property type="evidence" value="ECO:0007669"/>
    <property type="project" value="TreeGrafter"/>
</dbReference>
<dbReference type="InterPro" id="IPR013126">
    <property type="entry name" value="Hsp_70_fam"/>
</dbReference>
<keyword evidence="10" id="KW-1185">Reference proteome</keyword>
<dbReference type="InterPro" id="IPR018181">
    <property type="entry name" value="Heat_shock_70_CS"/>
</dbReference>
<keyword evidence="3" id="KW-0547">Nucleotide-binding</keyword>
<evidence type="ECO:0000256" key="3">
    <source>
        <dbReference type="ARBA" id="ARBA00022741"/>
    </source>
</evidence>
<sequence length="892" mass="100271">MRFKSIAINTISITLLTINLPTTIARGILAIDYGTQFMQISLVQPGLSFDVLLNHDSKRKTQSVISIKSDDKLIGDDAASLAGRYPQNSFPAMKLLSGQTIESPLVKFHKELYNIPIESTERGTVKIVPKLINSNVTYLPEELIALQFQYAKELADIASSTNPNPSVVGGEKIIDCIITIPMFYNQFERKAILDAADLSGLKVLNLIDDGSSVGVNYAMMRSFGNSKNSELHLIYDVGASSIKSTIIEFYMFEELIHPTSKISKNVTKIDIKGYGFNRNFGGLNFDLKIRDKLKKDFEIQSGLNVDENDRAMIKLLREAGKVKHVLSANLESQSRIEGLVDEKDFKGMITRQEFEDMFKDETHQFTQPILDSLSNAQLNLADIKSVILVGGSTRVPMIQTAVKSLVGEDKVAVNVNADEAAVMGAALYGAGISKQFKTKDIRVQSIMPHTIATSYNVSEKNIKSNVYSLKSKLGSKKSMKIKSVEDFSLVFEYESQPDYFPKEMLNVTIYGISKAITNHTNSTGIVVPSKNSTVTLTVKLDESGILSILDANLLIPGSEIKTNGIADKIAGFFGSGNKKEGEDDDEKKESELDKAKTKLKSENNDIEDKNSKVSDDIVIKLQILKQSLGLKPMTTADKISSGKLIRDLKAAETRKKNREEARNELESYTYKLRDRLTNSILIEFSTNGEIQNLTSTRDEVSDWLNDFGEIATIKELKSKKIELETKEKKILDRAIEFEKRPEAYNSFETVLNDLKLLEKSITEQVNGEKNPLNYTIEDINQVNKLLTEQMDWFKDIKSKQDLIEKNQDVIIKVNEIESRRKFIELEIKKLKNRKPPKKKILPGYSTKPKSEEKAGEEKKEEKDQTEKVEEEKDQKEKAKDEEKAKEPVKDEL</sequence>
<dbReference type="GO" id="GO:0005788">
    <property type="term" value="C:endoplasmic reticulum lumen"/>
    <property type="evidence" value="ECO:0007669"/>
    <property type="project" value="UniProtKB-SubCell"/>
</dbReference>
<dbReference type="SUPFAM" id="SSF53067">
    <property type="entry name" value="Actin-like ATPase domain"/>
    <property type="match status" value="2"/>
</dbReference>
<keyword evidence="6" id="KW-0143">Chaperone</keyword>
<dbReference type="EMBL" id="MU167300">
    <property type="protein sequence ID" value="KAG0144201.1"/>
    <property type="molecule type" value="Genomic_DNA"/>
</dbReference>
<keyword evidence="7" id="KW-0175">Coiled coil</keyword>
<dbReference type="InterPro" id="IPR029048">
    <property type="entry name" value="HSP70_C_sf"/>
</dbReference>
<dbReference type="PANTHER" id="PTHR45639">
    <property type="entry name" value="HSC70CB, ISOFORM G-RELATED"/>
    <property type="match status" value="1"/>
</dbReference>
<keyword evidence="5" id="KW-0067">ATP-binding</keyword>
<dbReference type="OrthoDB" id="10262720at2759"/>
<evidence type="ECO:0000256" key="4">
    <source>
        <dbReference type="ARBA" id="ARBA00022824"/>
    </source>
</evidence>
<evidence type="ECO:0000256" key="8">
    <source>
        <dbReference type="SAM" id="MobiDB-lite"/>
    </source>
</evidence>
<dbReference type="FunFam" id="3.90.640.10:FF:000004">
    <property type="entry name" value="Heat shock 70 kDa protein 4"/>
    <property type="match status" value="1"/>
</dbReference>
<feature type="compositionally biased region" description="Basic and acidic residues" evidence="8">
    <location>
        <begin position="848"/>
        <end position="892"/>
    </location>
</feature>
<dbReference type="PANTHER" id="PTHR45639:SF3">
    <property type="entry name" value="HYPOXIA UP-REGULATED PROTEIN 1"/>
    <property type="match status" value="1"/>
</dbReference>
<dbReference type="Proteomes" id="UP000886653">
    <property type="component" value="Unassembled WGS sequence"/>
</dbReference>
<dbReference type="InterPro" id="IPR029047">
    <property type="entry name" value="HSP70_peptide-bd_sf"/>
</dbReference>
<evidence type="ECO:0000256" key="2">
    <source>
        <dbReference type="ARBA" id="ARBA00022729"/>
    </source>
</evidence>
<dbReference type="InterPro" id="IPR043129">
    <property type="entry name" value="ATPase_NBD"/>
</dbReference>
<dbReference type="AlphaFoldDB" id="A0A9P6T9K2"/>
<evidence type="ECO:0000256" key="5">
    <source>
        <dbReference type="ARBA" id="ARBA00022840"/>
    </source>
</evidence>
<dbReference type="Gene3D" id="3.90.640.10">
    <property type="entry name" value="Actin, Chain A, domain 4"/>
    <property type="match status" value="1"/>
</dbReference>
<dbReference type="GO" id="GO:0030968">
    <property type="term" value="P:endoplasmic reticulum unfolded protein response"/>
    <property type="evidence" value="ECO:0007669"/>
    <property type="project" value="TreeGrafter"/>
</dbReference>
<dbReference type="CDD" id="cd10230">
    <property type="entry name" value="ASKHA_NBD_HSP70_HYOU1"/>
    <property type="match status" value="1"/>
</dbReference>
<dbReference type="Gene3D" id="1.20.1270.10">
    <property type="match status" value="1"/>
</dbReference>
<evidence type="ECO:0000313" key="9">
    <source>
        <dbReference type="EMBL" id="KAG0144201.1"/>
    </source>
</evidence>
<proteinExistence type="predicted"/>
<dbReference type="Gene3D" id="2.60.34.10">
    <property type="entry name" value="Substrate Binding Domain Of DNAk, Chain A, domain 1"/>
    <property type="match status" value="1"/>
</dbReference>
<dbReference type="SUPFAM" id="SSF100934">
    <property type="entry name" value="Heat shock protein 70kD (HSP70), C-terminal subdomain"/>
    <property type="match status" value="1"/>
</dbReference>
<feature type="region of interest" description="Disordered" evidence="8">
    <location>
        <begin position="835"/>
        <end position="892"/>
    </location>
</feature>
<gene>
    <name evidence="9" type="ORF">CROQUDRAFT_80184</name>
</gene>
<dbReference type="GO" id="GO:0140662">
    <property type="term" value="F:ATP-dependent protein folding chaperone"/>
    <property type="evidence" value="ECO:0007669"/>
    <property type="project" value="InterPro"/>
</dbReference>
<dbReference type="PRINTS" id="PR00301">
    <property type="entry name" value="HEATSHOCK70"/>
</dbReference>
<keyword evidence="2" id="KW-0732">Signal</keyword>
<evidence type="ECO:0000256" key="7">
    <source>
        <dbReference type="SAM" id="Coils"/>
    </source>
</evidence>